<dbReference type="AlphaFoldDB" id="A0AAV9UW17"/>
<dbReference type="SUPFAM" id="SSF46938">
    <property type="entry name" value="CRAL/TRIO N-terminal domain"/>
    <property type="match status" value="1"/>
</dbReference>
<reference evidence="3 4" key="1">
    <citation type="submission" date="2019-10" db="EMBL/GenBank/DDBJ databases">
        <authorList>
            <person name="Palmer J.M."/>
        </authorList>
    </citation>
    <scope>NUCLEOTIDE SEQUENCE [LARGE SCALE GENOMIC DNA]</scope>
    <source>
        <strain evidence="3 4">TWF696</strain>
    </source>
</reference>
<feature type="compositionally biased region" description="Basic and acidic residues" evidence="1">
    <location>
        <begin position="74"/>
        <end position="88"/>
    </location>
</feature>
<feature type="domain" description="CRAL-TRIO" evidence="2">
    <location>
        <begin position="274"/>
        <end position="427"/>
    </location>
</feature>
<dbReference type="Proteomes" id="UP001375240">
    <property type="component" value="Unassembled WGS sequence"/>
</dbReference>
<feature type="compositionally biased region" description="Low complexity" evidence="1">
    <location>
        <begin position="144"/>
        <end position="157"/>
    </location>
</feature>
<comment type="caution">
    <text evidence="3">The sequence shown here is derived from an EMBL/GenBank/DDBJ whole genome shotgun (WGS) entry which is preliminary data.</text>
</comment>
<dbReference type="Pfam" id="PF03765">
    <property type="entry name" value="CRAL_TRIO_N"/>
    <property type="match status" value="1"/>
</dbReference>
<dbReference type="InterPro" id="IPR052578">
    <property type="entry name" value="PI_Transfer_CRAL-TRIO"/>
</dbReference>
<dbReference type="InterPro" id="IPR011074">
    <property type="entry name" value="CRAL/TRIO_N_dom"/>
</dbReference>
<dbReference type="CDD" id="cd00170">
    <property type="entry name" value="SEC14"/>
    <property type="match status" value="1"/>
</dbReference>
<keyword evidence="4" id="KW-1185">Reference proteome</keyword>
<organism evidence="3 4">
    <name type="scientific">Orbilia brochopaga</name>
    <dbReference type="NCBI Taxonomy" id="3140254"/>
    <lineage>
        <taxon>Eukaryota</taxon>
        <taxon>Fungi</taxon>
        <taxon>Dikarya</taxon>
        <taxon>Ascomycota</taxon>
        <taxon>Pezizomycotina</taxon>
        <taxon>Orbiliomycetes</taxon>
        <taxon>Orbiliales</taxon>
        <taxon>Orbiliaceae</taxon>
        <taxon>Orbilia</taxon>
    </lineage>
</organism>
<accession>A0AAV9UW17</accession>
<evidence type="ECO:0000313" key="4">
    <source>
        <dbReference type="Proteomes" id="UP001375240"/>
    </source>
</evidence>
<feature type="region of interest" description="Disordered" evidence="1">
    <location>
        <begin position="1"/>
        <end position="185"/>
    </location>
</feature>
<dbReference type="SUPFAM" id="SSF52087">
    <property type="entry name" value="CRAL/TRIO domain"/>
    <property type="match status" value="1"/>
</dbReference>
<dbReference type="PROSITE" id="PS50191">
    <property type="entry name" value="CRAL_TRIO"/>
    <property type="match status" value="1"/>
</dbReference>
<dbReference type="GO" id="GO:0008526">
    <property type="term" value="F:phosphatidylinositol transfer activity"/>
    <property type="evidence" value="ECO:0007669"/>
    <property type="project" value="TreeGrafter"/>
</dbReference>
<dbReference type="Pfam" id="PF00650">
    <property type="entry name" value="CRAL_TRIO"/>
    <property type="match status" value="1"/>
</dbReference>
<dbReference type="InterPro" id="IPR001251">
    <property type="entry name" value="CRAL-TRIO_dom"/>
</dbReference>
<dbReference type="InterPro" id="IPR036273">
    <property type="entry name" value="CRAL/TRIO_N_dom_sf"/>
</dbReference>
<dbReference type="PANTHER" id="PTHR45824">
    <property type="entry name" value="GH16843P"/>
    <property type="match status" value="1"/>
</dbReference>
<dbReference type="SMART" id="SM01100">
    <property type="entry name" value="CRAL_TRIO_N"/>
    <property type="match status" value="1"/>
</dbReference>
<sequence length="492" mass="53766">MATPAVETPLASDLPETMSEKTMPIESTPVVEPTPAPAPAPVTAPPPVPVPQAEPTAPVAEPANESAPLALEPVSKDAAPEPLPKDAPEAAPTETPAETAVPPAAAPVETAPEAAPTTENTSSTAPPPPIEKEPPTKPLPDLPPTTAAPAATPSTPTRSYKIAEDEPGVTKSVPYAAPDASAVPPIPAELTPEQTAKYEELLSLCKAITDVPVAKSSSAERKPLSDSERMYMTKECLLRYLRATKWNVNDARKRMEATITWRREYGVESHTPEHIEPENETGKQVVFGFDKEARPCLYLNPARQNTQRSERQIQHLVWMLERVLELAPPGSETLALLIDFKAATSGQNASVGQGKQVMDILQNHYPERLGRALVVNIPWWANLFLKAIWPFIDPVTRPKLKFNDDMSLHVPKSHLLKEFKGDVDFTYDHAAYWPNFVELCAERRRRYEERWRANGGQIGESEFYLKGGEKSKPLPTAGDVEKVAEGVQNVTV</sequence>
<gene>
    <name evidence="3" type="ORF">TWF696_006329</name>
</gene>
<protein>
    <recommendedName>
        <fullName evidence="2">CRAL-TRIO domain-containing protein</fullName>
    </recommendedName>
</protein>
<name>A0AAV9UW17_9PEZI</name>
<dbReference type="EMBL" id="JAVHNQ010000004">
    <property type="protein sequence ID" value="KAK6350082.1"/>
    <property type="molecule type" value="Genomic_DNA"/>
</dbReference>
<feature type="compositionally biased region" description="Low complexity" evidence="1">
    <location>
        <begin position="89"/>
        <end position="119"/>
    </location>
</feature>
<dbReference type="PANTHER" id="PTHR45824:SF29">
    <property type="entry name" value="GH16843P"/>
    <property type="match status" value="1"/>
</dbReference>
<dbReference type="Gene3D" id="3.40.525.10">
    <property type="entry name" value="CRAL-TRIO lipid binding domain"/>
    <property type="match status" value="1"/>
</dbReference>
<evidence type="ECO:0000313" key="3">
    <source>
        <dbReference type="EMBL" id="KAK6350082.1"/>
    </source>
</evidence>
<dbReference type="SMART" id="SM00516">
    <property type="entry name" value="SEC14"/>
    <property type="match status" value="1"/>
</dbReference>
<feature type="compositionally biased region" description="Low complexity" evidence="1">
    <location>
        <begin position="53"/>
        <end position="63"/>
    </location>
</feature>
<feature type="compositionally biased region" description="Pro residues" evidence="1">
    <location>
        <begin position="32"/>
        <end position="52"/>
    </location>
</feature>
<dbReference type="InterPro" id="IPR036865">
    <property type="entry name" value="CRAL-TRIO_dom_sf"/>
</dbReference>
<evidence type="ECO:0000256" key="1">
    <source>
        <dbReference type="SAM" id="MobiDB-lite"/>
    </source>
</evidence>
<evidence type="ECO:0000259" key="2">
    <source>
        <dbReference type="PROSITE" id="PS50191"/>
    </source>
</evidence>
<proteinExistence type="predicted"/>